<dbReference type="Proteomes" id="UP000583929">
    <property type="component" value="Unassembled WGS sequence"/>
</dbReference>
<keyword evidence="3" id="KW-0723">Serine/threonine-protein kinase</keyword>
<keyword evidence="10" id="KW-0325">Glycoprotein</keyword>
<dbReference type="InterPro" id="IPR021720">
    <property type="entry name" value="Malectin_dom"/>
</dbReference>
<comment type="catalytic activity">
    <reaction evidence="12">
        <text>L-seryl-[protein] + ATP = O-phospho-L-seryl-[protein] + ADP + H(+)</text>
        <dbReference type="Rhea" id="RHEA:17989"/>
        <dbReference type="Rhea" id="RHEA-COMP:9863"/>
        <dbReference type="Rhea" id="RHEA-COMP:11604"/>
        <dbReference type="ChEBI" id="CHEBI:15378"/>
        <dbReference type="ChEBI" id="CHEBI:29999"/>
        <dbReference type="ChEBI" id="CHEBI:30616"/>
        <dbReference type="ChEBI" id="CHEBI:83421"/>
        <dbReference type="ChEBI" id="CHEBI:456216"/>
        <dbReference type="EC" id="2.7.11.1"/>
    </reaction>
</comment>
<comment type="subcellular location">
    <subcellularLocation>
        <location evidence="1">Membrane</location>
        <topology evidence="1">Single-pass type I membrane protein</topology>
    </subcellularLocation>
</comment>
<evidence type="ECO:0000256" key="4">
    <source>
        <dbReference type="ARBA" id="ARBA00022553"/>
    </source>
</evidence>
<dbReference type="EC" id="2.7.11.1" evidence="2"/>
<evidence type="ECO:0000256" key="11">
    <source>
        <dbReference type="ARBA" id="ARBA00047899"/>
    </source>
</evidence>
<organism evidence="15 16">
    <name type="scientific">Cannabis sativa</name>
    <name type="common">Hemp</name>
    <name type="synonym">Marijuana</name>
    <dbReference type="NCBI Taxonomy" id="3483"/>
    <lineage>
        <taxon>Eukaryota</taxon>
        <taxon>Viridiplantae</taxon>
        <taxon>Streptophyta</taxon>
        <taxon>Embryophyta</taxon>
        <taxon>Tracheophyta</taxon>
        <taxon>Spermatophyta</taxon>
        <taxon>Magnoliopsida</taxon>
        <taxon>eudicotyledons</taxon>
        <taxon>Gunneridae</taxon>
        <taxon>Pentapetalae</taxon>
        <taxon>rosids</taxon>
        <taxon>fabids</taxon>
        <taxon>Rosales</taxon>
        <taxon>Cannabaceae</taxon>
        <taxon>Cannabis</taxon>
    </lineage>
</organism>
<evidence type="ECO:0000256" key="9">
    <source>
        <dbReference type="ARBA" id="ARBA00023170"/>
    </source>
</evidence>
<dbReference type="EMBL" id="JAATIQ010000084">
    <property type="protein sequence ID" value="KAF4385953.1"/>
    <property type="molecule type" value="Genomic_DNA"/>
</dbReference>
<dbReference type="GO" id="GO:0016020">
    <property type="term" value="C:membrane"/>
    <property type="evidence" value="ECO:0007669"/>
    <property type="project" value="UniProtKB-SubCell"/>
</dbReference>
<dbReference type="GO" id="GO:0004674">
    <property type="term" value="F:protein serine/threonine kinase activity"/>
    <property type="evidence" value="ECO:0007669"/>
    <property type="project" value="UniProtKB-KW"/>
</dbReference>
<dbReference type="GO" id="GO:0005524">
    <property type="term" value="F:ATP binding"/>
    <property type="evidence" value="ECO:0007669"/>
    <property type="project" value="UniProtKB-KW"/>
</dbReference>
<proteinExistence type="predicted"/>
<dbReference type="AlphaFoldDB" id="A0A7J6GSP1"/>
<evidence type="ECO:0000256" key="3">
    <source>
        <dbReference type="ARBA" id="ARBA00022527"/>
    </source>
</evidence>
<sequence length="527" mass="59605">MLSLLNSFDLCIRSCKVQFVLAKFMGEICIFRGMESNLFSGTIPSELGKLVNLEYLNLNANNLTGEFPLALTNLTKFDSCFLIAVGLVVTTSQEGCLSLQLETTSELVRAINLFGFQKFMSYVYVELTLLHTTLNREMEASGFKGPIPSSISNLDKLTELRITDLNGESSDFLDLRNMTNILKDDEELDLSFNKLEGEVPNFENVMQLGKVQIDISYNNFTETSEPSSCRDTFNHFRSPSGQKNNSILNKCLAPCSKDHYSLHINCGGKQTTIGGIKYEGDEDLVGAAKFLYTTARISPLSLTYYARCLANGNYTVKLHFAEIVVTNNRSYYSFGRRIFDVYVQEKLELKDFNIEKEANGVDKEFIKVVKAVVSYKTLEIRFQWTGKGTRNIPKRGMYGSLISAISIESDFKPPKEKKDMKFIIIGVVLSFCLVFITIGIVWWKCYLRKRNQGMKVMKILSSILPNPIRLDLQTGFFTFKQIKSATNNFDAANKIGEGGFGSVYKVPKKIEKTRLEDKAKNMHRHCK</sequence>
<evidence type="ECO:0000256" key="7">
    <source>
        <dbReference type="ARBA" id="ARBA00022741"/>
    </source>
</evidence>
<keyword evidence="13" id="KW-0812">Transmembrane</keyword>
<keyword evidence="9" id="KW-0675">Receptor</keyword>
<feature type="non-terminal residue" evidence="15">
    <location>
        <position position="1"/>
    </location>
</feature>
<evidence type="ECO:0000256" key="2">
    <source>
        <dbReference type="ARBA" id="ARBA00012513"/>
    </source>
</evidence>
<keyword evidence="4" id="KW-0597">Phosphoprotein</keyword>
<dbReference type="SUPFAM" id="SSF52058">
    <property type="entry name" value="L domain-like"/>
    <property type="match status" value="1"/>
</dbReference>
<comment type="caution">
    <text evidence="15">The sequence shown here is derived from an EMBL/GenBank/DDBJ whole genome shotgun (WGS) entry which is preliminary data.</text>
</comment>
<dbReference type="Gene3D" id="2.60.120.430">
    <property type="entry name" value="Galactose-binding lectin"/>
    <property type="match status" value="1"/>
</dbReference>
<keyword evidence="16" id="KW-1185">Reference proteome</keyword>
<evidence type="ECO:0000313" key="15">
    <source>
        <dbReference type="EMBL" id="KAF4385953.1"/>
    </source>
</evidence>
<name>A0A7J6GSP1_CANSA</name>
<dbReference type="Gene3D" id="3.30.200.20">
    <property type="entry name" value="Phosphorylase Kinase, domain 1"/>
    <property type="match status" value="1"/>
</dbReference>
<evidence type="ECO:0000256" key="5">
    <source>
        <dbReference type="ARBA" id="ARBA00022679"/>
    </source>
</evidence>
<accession>A0A7J6GSP1</accession>
<evidence type="ECO:0000256" key="10">
    <source>
        <dbReference type="ARBA" id="ARBA00023180"/>
    </source>
</evidence>
<keyword evidence="13" id="KW-0472">Membrane</keyword>
<feature type="transmembrane region" description="Helical" evidence="13">
    <location>
        <begin position="422"/>
        <end position="447"/>
    </location>
</feature>
<dbReference type="Pfam" id="PF11721">
    <property type="entry name" value="Malectin"/>
    <property type="match status" value="1"/>
</dbReference>
<keyword evidence="6" id="KW-0732">Signal</keyword>
<evidence type="ECO:0000256" key="6">
    <source>
        <dbReference type="ARBA" id="ARBA00022729"/>
    </source>
</evidence>
<evidence type="ECO:0000256" key="13">
    <source>
        <dbReference type="SAM" id="Phobius"/>
    </source>
</evidence>
<comment type="catalytic activity">
    <reaction evidence="11">
        <text>L-threonyl-[protein] + ATP = O-phospho-L-threonyl-[protein] + ADP + H(+)</text>
        <dbReference type="Rhea" id="RHEA:46608"/>
        <dbReference type="Rhea" id="RHEA-COMP:11060"/>
        <dbReference type="Rhea" id="RHEA-COMP:11605"/>
        <dbReference type="ChEBI" id="CHEBI:15378"/>
        <dbReference type="ChEBI" id="CHEBI:30013"/>
        <dbReference type="ChEBI" id="CHEBI:30616"/>
        <dbReference type="ChEBI" id="CHEBI:61977"/>
        <dbReference type="ChEBI" id="CHEBI:456216"/>
        <dbReference type="EC" id="2.7.11.1"/>
    </reaction>
</comment>
<dbReference type="InterPro" id="IPR032675">
    <property type="entry name" value="LRR_dom_sf"/>
</dbReference>
<protein>
    <recommendedName>
        <fullName evidence="2">non-specific serine/threonine protein kinase</fullName>
        <ecNumber evidence="2">2.7.11.1</ecNumber>
    </recommendedName>
</protein>
<keyword evidence="5" id="KW-0808">Transferase</keyword>
<dbReference type="PANTHER" id="PTHR48006:SF66">
    <property type="entry name" value="PROTEIN KINASE DOMAIN-CONTAINING PROTEIN"/>
    <property type="match status" value="1"/>
</dbReference>
<gene>
    <name evidence="15" type="ORF">G4B88_031088</name>
</gene>
<keyword evidence="3" id="KW-0418">Kinase</keyword>
<feature type="domain" description="Malectin" evidence="14">
    <location>
        <begin position="261"/>
        <end position="405"/>
    </location>
</feature>
<keyword evidence="7" id="KW-0547">Nucleotide-binding</keyword>
<evidence type="ECO:0000256" key="1">
    <source>
        <dbReference type="ARBA" id="ARBA00004479"/>
    </source>
</evidence>
<reference evidence="15 16" key="1">
    <citation type="journal article" date="2020" name="bioRxiv">
        <title>Sequence and annotation of 42 cannabis genomes reveals extensive copy number variation in cannabinoid synthesis and pathogen resistance genes.</title>
        <authorList>
            <person name="Mckernan K.J."/>
            <person name="Helbert Y."/>
            <person name="Kane L.T."/>
            <person name="Ebling H."/>
            <person name="Zhang L."/>
            <person name="Liu B."/>
            <person name="Eaton Z."/>
            <person name="Mclaughlin S."/>
            <person name="Kingan S."/>
            <person name="Baybayan P."/>
            <person name="Concepcion G."/>
            <person name="Jordan M."/>
            <person name="Riva A."/>
            <person name="Barbazuk W."/>
            <person name="Harkins T."/>
        </authorList>
    </citation>
    <scope>NUCLEOTIDE SEQUENCE [LARGE SCALE GENOMIC DNA]</scope>
    <source>
        <strain evidence="16">cv. Jamaican Lion 4</strain>
        <tissue evidence="15">Leaf</tissue>
    </source>
</reference>
<keyword evidence="8" id="KW-0067">ATP-binding</keyword>
<dbReference type="Pfam" id="PF00560">
    <property type="entry name" value="LRR_1"/>
    <property type="match status" value="1"/>
</dbReference>
<dbReference type="PANTHER" id="PTHR48006">
    <property type="entry name" value="LEUCINE-RICH REPEAT-CONTAINING PROTEIN DDB_G0281931-RELATED"/>
    <property type="match status" value="1"/>
</dbReference>
<evidence type="ECO:0000256" key="12">
    <source>
        <dbReference type="ARBA" id="ARBA00048679"/>
    </source>
</evidence>
<evidence type="ECO:0000256" key="8">
    <source>
        <dbReference type="ARBA" id="ARBA00022840"/>
    </source>
</evidence>
<keyword evidence="13" id="KW-1133">Transmembrane helix</keyword>
<dbReference type="Gene3D" id="3.80.10.10">
    <property type="entry name" value="Ribonuclease Inhibitor"/>
    <property type="match status" value="2"/>
</dbReference>
<dbReference type="InterPro" id="IPR001611">
    <property type="entry name" value="Leu-rich_rpt"/>
</dbReference>
<dbReference type="SUPFAM" id="SSF56112">
    <property type="entry name" value="Protein kinase-like (PK-like)"/>
    <property type="match status" value="1"/>
</dbReference>
<evidence type="ECO:0000259" key="14">
    <source>
        <dbReference type="Pfam" id="PF11721"/>
    </source>
</evidence>
<evidence type="ECO:0000313" key="16">
    <source>
        <dbReference type="Proteomes" id="UP000583929"/>
    </source>
</evidence>
<dbReference type="InterPro" id="IPR051824">
    <property type="entry name" value="LRR_Rcpt-Like_S/T_Kinase"/>
</dbReference>
<dbReference type="InterPro" id="IPR011009">
    <property type="entry name" value="Kinase-like_dom_sf"/>
</dbReference>